<dbReference type="AlphaFoldDB" id="A0A1H4D132"/>
<dbReference type="SUPFAM" id="SSF53474">
    <property type="entry name" value="alpha/beta-Hydrolases"/>
    <property type="match status" value="1"/>
</dbReference>
<protein>
    <submittedName>
        <fullName evidence="2">Dienelactone hydrolase</fullName>
    </submittedName>
</protein>
<evidence type="ECO:0000313" key="3">
    <source>
        <dbReference type="Proteomes" id="UP000242469"/>
    </source>
</evidence>
<dbReference type="PANTHER" id="PTHR22946">
    <property type="entry name" value="DIENELACTONE HYDROLASE DOMAIN-CONTAINING PROTEIN-RELATED"/>
    <property type="match status" value="1"/>
</dbReference>
<dbReference type="Proteomes" id="UP000242469">
    <property type="component" value="Unassembled WGS sequence"/>
</dbReference>
<dbReference type="STRING" id="1122198.SAMN02745729_105231"/>
<dbReference type="GO" id="GO:0016787">
    <property type="term" value="F:hydrolase activity"/>
    <property type="evidence" value="ECO:0007669"/>
    <property type="project" value="UniProtKB-KW"/>
</dbReference>
<accession>A0A1H4D132</accession>
<organism evidence="2 3">
    <name type="scientific">Marinobacterium iners DSM 11526</name>
    <dbReference type="NCBI Taxonomy" id="1122198"/>
    <lineage>
        <taxon>Bacteria</taxon>
        <taxon>Pseudomonadati</taxon>
        <taxon>Pseudomonadota</taxon>
        <taxon>Gammaproteobacteria</taxon>
        <taxon>Oceanospirillales</taxon>
        <taxon>Oceanospirillaceae</taxon>
        <taxon>Marinobacterium</taxon>
    </lineage>
</organism>
<evidence type="ECO:0000313" key="2">
    <source>
        <dbReference type="EMBL" id="SEA66042.1"/>
    </source>
</evidence>
<feature type="domain" description="Dienelactone hydrolase" evidence="1">
    <location>
        <begin position="25"/>
        <end position="229"/>
    </location>
</feature>
<reference evidence="3" key="1">
    <citation type="submission" date="2016-10" db="EMBL/GenBank/DDBJ databases">
        <authorList>
            <person name="Varghese N."/>
            <person name="Submissions S."/>
        </authorList>
    </citation>
    <scope>NUCLEOTIDE SEQUENCE [LARGE SCALE GENOMIC DNA]</scope>
    <source>
        <strain evidence="3">DSM 11526</strain>
    </source>
</reference>
<dbReference type="Pfam" id="PF01738">
    <property type="entry name" value="DLH"/>
    <property type="match status" value="1"/>
</dbReference>
<proteinExistence type="predicted"/>
<keyword evidence="3" id="KW-1185">Reference proteome</keyword>
<gene>
    <name evidence="2" type="ORF">SAMN02745729_105231</name>
</gene>
<dbReference type="Gene3D" id="3.40.50.1820">
    <property type="entry name" value="alpha/beta hydrolase"/>
    <property type="match status" value="1"/>
</dbReference>
<name>A0A1H4D132_9GAMM</name>
<sequence>MNTISVSLGEASHRHELYPMKETSHGRQILVFSTWAGITDFERDVAERLNRAGHSAILVDFFGESADLSTFEKKQRAISPYLQDLAVLQAHVSALIVSVKRAIPAVNQPMSAIGFCLGGLCALHAGLQEHDVDTAVSFHGLLKLPSITGHAAQNTRFLILNGSRDPMVSSDEVTSAIQFFDDRALDMTLVSLGGTYHSFMLPDADNPKAGVLYNPQSADRAWALCENFLR</sequence>
<dbReference type="InterPro" id="IPR029058">
    <property type="entry name" value="AB_hydrolase_fold"/>
</dbReference>
<dbReference type="EMBL" id="FNRJ01000005">
    <property type="protein sequence ID" value="SEA66042.1"/>
    <property type="molecule type" value="Genomic_DNA"/>
</dbReference>
<dbReference type="InterPro" id="IPR050261">
    <property type="entry name" value="FrsA_esterase"/>
</dbReference>
<keyword evidence="2" id="KW-0378">Hydrolase</keyword>
<dbReference type="PANTHER" id="PTHR22946:SF0">
    <property type="entry name" value="DIENELACTONE HYDROLASE DOMAIN-CONTAINING PROTEIN"/>
    <property type="match status" value="1"/>
</dbReference>
<dbReference type="InterPro" id="IPR002925">
    <property type="entry name" value="Dienelactn_hydro"/>
</dbReference>
<evidence type="ECO:0000259" key="1">
    <source>
        <dbReference type="Pfam" id="PF01738"/>
    </source>
</evidence>